<dbReference type="PROSITE" id="PS50263">
    <property type="entry name" value="CN_HYDROLASE"/>
    <property type="match status" value="1"/>
</dbReference>
<dbReference type="PANTHER" id="PTHR43674:SF2">
    <property type="entry name" value="BETA-UREIDOPROPIONASE"/>
    <property type="match status" value="1"/>
</dbReference>
<protein>
    <submittedName>
        <fullName evidence="4">Enzyme</fullName>
    </submittedName>
</protein>
<accession>A0A9X4SBD6</accession>
<keyword evidence="2" id="KW-0378">Hydrolase</keyword>
<gene>
    <name evidence="4" type="ORF">H010_08596</name>
</gene>
<dbReference type="InterPro" id="IPR036526">
    <property type="entry name" value="C-N_Hydrolase_sf"/>
</dbReference>
<dbReference type="CDD" id="cd07576">
    <property type="entry name" value="R-amidase_like"/>
    <property type="match status" value="1"/>
</dbReference>
<dbReference type="AlphaFoldDB" id="A0A9X4SBD6"/>
<organism evidence="4 5">
    <name type="scientific">Hydrogenophaga taeniospiralis CCUG 15921</name>
    <dbReference type="NCBI Taxonomy" id="1281780"/>
    <lineage>
        <taxon>Bacteria</taxon>
        <taxon>Pseudomonadati</taxon>
        <taxon>Pseudomonadota</taxon>
        <taxon>Betaproteobacteria</taxon>
        <taxon>Burkholderiales</taxon>
        <taxon>Comamonadaceae</taxon>
        <taxon>Hydrogenophaga</taxon>
    </lineage>
</organism>
<dbReference type="Proteomes" id="UP001152876">
    <property type="component" value="Unassembled WGS sequence"/>
</dbReference>
<evidence type="ECO:0000313" key="5">
    <source>
        <dbReference type="Proteomes" id="UP001152876"/>
    </source>
</evidence>
<dbReference type="InterPro" id="IPR050345">
    <property type="entry name" value="Aliph_Amidase/BUP"/>
</dbReference>
<dbReference type="Pfam" id="PF00795">
    <property type="entry name" value="CN_hydrolase"/>
    <property type="match status" value="1"/>
</dbReference>
<dbReference type="PROSITE" id="PS01227">
    <property type="entry name" value="UPF0012"/>
    <property type="match status" value="1"/>
</dbReference>
<evidence type="ECO:0000256" key="2">
    <source>
        <dbReference type="ARBA" id="ARBA00022801"/>
    </source>
</evidence>
<keyword evidence="5" id="KW-1185">Reference proteome</keyword>
<dbReference type="RefSeq" id="WP_068167561.1">
    <property type="nucleotide sequence ID" value="NZ_AOGK01000006.1"/>
</dbReference>
<proteinExistence type="inferred from homology"/>
<evidence type="ECO:0000259" key="3">
    <source>
        <dbReference type="PROSITE" id="PS50263"/>
    </source>
</evidence>
<dbReference type="OrthoDB" id="9803803at2"/>
<dbReference type="GO" id="GO:0050126">
    <property type="term" value="F:N-carbamoylputrescine amidase activity"/>
    <property type="evidence" value="ECO:0007669"/>
    <property type="project" value="TreeGrafter"/>
</dbReference>
<evidence type="ECO:0000313" key="4">
    <source>
        <dbReference type="EMBL" id="MDG5975303.1"/>
    </source>
</evidence>
<dbReference type="GO" id="GO:0033388">
    <property type="term" value="P:putrescine biosynthetic process from arginine"/>
    <property type="evidence" value="ECO:0007669"/>
    <property type="project" value="TreeGrafter"/>
</dbReference>
<dbReference type="InterPro" id="IPR044083">
    <property type="entry name" value="RamA-like"/>
</dbReference>
<evidence type="ECO:0000256" key="1">
    <source>
        <dbReference type="ARBA" id="ARBA00010613"/>
    </source>
</evidence>
<dbReference type="InterPro" id="IPR001110">
    <property type="entry name" value="UPF0012_CS"/>
</dbReference>
<dbReference type="PANTHER" id="PTHR43674">
    <property type="entry name" value="NITRILASE C965.09-RELATED"/>
    <property type="match status" value="1"/>
</dbReference>
<feature type="domain" description="CN hydrolase" evidence="3">
    <location>
        <begin position="6"/>
        <end position="243"/>
    </location>
</feature>
<comment type="caution">
    <text evidence="4">The sequence shown here is derived from an EMBL/GenBank/DDBJ whole genome shotgun (WGS) entry which is preliminary data.</text>
</comment>
<dbReference type="Gene3D" id="3.60.110.10">
    <property type="entry name" value="Carbon-nitrogen hydrolase"/>
    <property type="match status" value="1"/>
</dbReference>
<dbReference type="InterPro" id="IPR003010">
    <property type="entry name" value="C-N_Hydrolase"/>
</dbReference>
<dbReference type="EMBL" id="AOGK01000006">
    <property type="protein sequence ID" value="MDG5975303.1"/>
    <property type="molecule type" value="Genomic_DNA"/>
</dbReference>
<reference evidence="4" key="1">
    <citation type="submission" date="2013-01" db="EMBL/GenBank/DDBJ databases">
        <title>Genome draft of Hydrogenophaga taeniospiralis 2K1.</title>
        <authorList>
            <person name="Gomila M."/>
            <person name="Lalucat J."/>
        </authorList>
    </citation>
    <scope>NUCLEOTIDE SEQUENCE</scope>
    <source>
        <strain evidence="4">CCUG 15921</strain>
    </source>
</reference>
<name>A0A9X4SBD6_9BURK</name>
<sequence length="274" mass="28869">MNTEPLTLALWQTPYAATPAEALQRLDDAAARARVQGAQLLVCPEMGLTGYAIGAERVQALAEPADGALAQAVAATAQRHGVAIVYGYAEHHPQGKPFNAVQAIGPDGQSLARYRKTHLYGAMDRAQFSAGDAASQVFVWRGWHLGLLICYDVEFPETVRLLALQGVDAVLVPTANMAAFDEVPNLLVPARACENRVFVAYANACGQENGIRYGGLSTVAGATGAVLARAGRGEELLRVTLDPGALAAARGHPYLENRRSGLYGPLSSPPSAPV</sequence>
<comment type="similarity">
    <text evidence="1">Belongs to the carbon-nitrogen hydrolase superfamily. NIT1/NIT2 family.</text>
</comment>
<dbReference type="SUPFAM" id="SSF56317">
    <property type="entry name" value="Carbon-nitrogen hydrolase"/>
    <property type="match status" value="1"/>
</dbReference>